<evidence type="ECO:0000256" key="2">
    <source>
        <dbReference type="ARBA" id="ARBA00007430"/>
    </source>
</evidence>
<feature type="transmembrane region" description="Helical" evidence="7">
    <location>
        <begin position="12"/>
        <end position="32"/>
    </location>
</feature>
<name>A0A1N7JEF7_9GAMM</name>
<sequence length="485" mass="53677">MTSIRKSLAISFLDKYCLLVIQFTATMILARLLTPEEIGIFSVGIVVVNLVQMIRDFGISNYLIQEKELTKQKIRSALGITLITAWSIAVILLLMKNVIAEFYAEPGINEVITVLSISLFFIPFNSTVLGLLRRNLNFKRLMVINVCSSLANALTAILLAYNGFGFSSLAWASVSSAATTLLVGILLRDSQSEFIPSFKELKGILKFGTYSTIATSLSEIGQSSADLSIGKNLSMQSLGYYSRGAGVVQLFNFALTSAVQPVILPSFSNSIRNGISIKESYLKGIMYFSTLAWPFYSLLALMPLPIIDILYGEQWHQASPIVPILCAAFSLQALSVFAYPGLIAMQKIDCALKIQFIIQPVRIAATIYASFYGLEYVAGIQIIYYFLYLILTHHYLHRLISVSLSELMSITLKNILLTVICMGPTALCFHLVEDQKSLFMLITTSSVWAISFIAALFITKNPIASELKTAVKKILTKFDTKKLKK</sequence>
<dbReference type="AlphaFoldDB" id="A0A1N7JEF7"/>
<gene>
    <name evidence="8" type="ORF">SAMN05421760_1011033</name>
</gene>
<evidence type="ECO:0000256" key="7">
    <source>
        <dbReference type="SAM" id="Phobius"/>
    </source>
</evidence>
<dbReference type="OrthoDB" id="5486360at2"/>
<feature type="transmembrane region" description="Helical" evidence="7">
    <location>
        <begin position="376"/>
        <end position="395"/>
    </location>
</feature>
<dbReference type="InterPro" id="IPR050833">
    <property type="entry name" value="Poly_Biosynth_Transport"/>
</dbReference>
<evidence type="ECO:0000313" key="9">
    <source>
        <dbReference type="Proteomes" id="UP000185999"/>
    </source>
</evidence>
<evidence type="ECO:0000313" key="8">
    <source>
        <dbReference type="EMBL" id="SIS47752.1"/>
    </source>
</evidence>
<dbReference type="STRING" id="619304.SAMN05421760_1011033"/>
<feature type="transmembrane region" description="Helical" evidence="7">
    <location>
        <begin position="318"/>
        <end position="339"/>
    </location>
</feature>
<keyword evidence="5 7" id="KW-1133">Transmembrane helix</keyword>
<keyword evidence="3" id="KW-1003">Cell membrane</keyword>
<feature type="transmembrane region" description="Helical" evidence="7">
    <location>
        <begin position="76"/>
        <end position="99"/>
    </location>
</feature>
<keyword evidence="4 7" id="KW-0812">Transmembrane</keyword>
<feature type="transmembrane region" description="Helical" evidence="7">
    <location>
        <begin position="415"/>
        <end position="432"/>
    </location>
</feature>
<evidence type="ECO:0000256" key="4">
    <source>
        <dbReference type="ARBA" id="ARBA00022692"/>
    </source>
</evidence>
<dbReference type="PANTHER" id="PTHR30250">
    <property type="entry name" value="PST FAMILY PREDICTED COLANIC ACID TRANSPORTER"/>
    <property type="match status" value="1"/>
</dbReference>
<dbReference type="GO" id="GO:0005886">
    <property type="term" value="C:plasma membrane"/>
    <property type="evidence" value="ECO:0007669"/>
    <property type="project" value="UniProtKB-SubCell"/>
</dbReference>
<keyword evidence="6 7" id="KW-0472">Membrane</keyword>
<dbReference type="EMBL" id="FTOE01000001">
    <property type="protein sequence ID" value="SIS47752.1"/>
    <property type="molecule type" value="Genomic_DNA"/>
</dbReference>
<comment type="subcellular location">
    <subcellularLocation>
        <location evidence="1">Cell membrane</location>
        <topology evidence="1">Multi-pass membrane protein</topology>
    </subcellularLocation>
</comment>
<feature type="transmembrane region" description="Helical" evidence="7">
    <location>
        <begin position="438"/>
        <end position="458"/>
    </location>
</feature>
<evidence type="ECO:0000256" key="1">
    <source>
        <dbReference type="ARBA" id="ARBA00004651"/>
    </source>
</evidence>
<evidence type="ECO:0000256" key="6">
    <source>
        <dbReference type="ARBA" id="ARBA00023136"/>
    </source>
</evidence>
<accession>A0A1N7JEF7</accession>
<dbReference type="RefSeq" id="WP_143773481.1">
    <property type="nucleotide sequence ID" value="NZ_FTOE01000001.1"/>
</dbReference>
<dbReference type="PANTHER" id="PTHR30250:SF10">
    <property type="entry name" value="LIPOPOLYSACCHARIDE BIOSYNTHESIS PROTEIN WZXC"/>
    <property type="match status" value="1"/>
</dbReference>
<feature type="transmembrane region" description="Helical" evidence="7">
    <location>
        <begin position="285"/>
        <end position="306"/>
    </location>
</feature>
<evidence type="ECO:0000256" key="3">
    <source>
        <dbReference type="ARBA" id="ARBA00022475"/>
    </source>
</evidence>
<dbReference type="Pfam" id="PF13440">
    <property type="entry name" value="Polysacc_synt_3"/>
    <property type="match status" value="1"/>
</dbReference>
<comment type="similarity">
    <text evidence="2">Belongs to the polysaccharide synthase family.</text>
</comment>
<feature type="transmembrane region" description="Helical" evidence="7">
    <location>
        <begin position="38"/>
        <end position="55"/>
    </location>
</feature>
<proteinExistence type="inferred from homology"/>
<feature type="transmembrane region" description="Helical" evidence="7">
    <location>
        <begin position="168"/>
        <end position="187"/>
    </location>
</feature>
<organism evidence="8 9">
    <name type="scientific">Neptunomonas antarctica</name>
    <dbReference type="NCBI Taxonomy" id="619304"/>
    <lineage>
        <taxon>Bacteria</taxon>
        <taxon>Pseudomonadati</taxon>
        <taxon>Pseudomonadota</taxon>
        <taxon>Gammaproteobacteria</taxon>
        <taxon>Oceanospirillales</taxon>
        <taxon>Oceanospirillaceae</taxon>
        <taxon>Neptunomonas</taxon>
    </lineage>
</organism>
<protein>
    <submittedName>
        <fullName evidence="8">Membrane protein involved in the export of O-antigen and teichoic acid</fullName>
    </submittedName>
</protein>
<feature type="transmembrane region" description="Helical" evidence="7">
    <location>
        <begin position="111"/>
        <end position="132"/>
    </location>
</feature>
<dbReference type="CDD" id="cd13127">
    <property type="entry name" value="MATE_tuaB_like"/>
    <property type="match status" value="1"/>
</dbReference>
<dbReference type="Proteomes" id="UP000185999">
    <property type="component" value="Unassembled WGS sequence"/>
</dbReference>
<keyword evidence="9" id="KW-1185">Reference proteome</keyword>
<evidence type="ECO:0000256" key="5">
    <source>
        <dbReference type="ARBA" id="ARBA00022989"/>
    </source>
</evidence>
<reference evidence="9" key="1">
    <citation type="submission" date="2017-01" db="EMBL/GenBank/DDBJ databases">
        <authorList>
            <person name="Varghese N."/>
            <person name="Submissions S."/>
        </authorList>
    </citation>
    <scope>NUCLEOTIDE SEQUENCE [LARGE SCALE GENOMIC DNA]</scope>
    <source>
        <strain evidence="9">DSM 22306</strain>
    </source>
</reference>
<feature type="transmembrane region" description="Helical" evidence="7">
    <location>
        <begin position="141"/>
        <end position="162"/>
    </location>
</feature>